<keyword evidence="1 2" id="KW-0479">Metal-binding</keyword>
<dbReference type="GO" id="GO:0009898">
    <property type="term" value="C:cytoplasmic side of plasma membrane"/>
    <property type="evidence" value="ECO:0007669"/>
    <property type="project" value="UniProtKB-UniRule"/>
</dbReference>
<keyword evidence="2" id="KW-0472">Membrane</keyword>
<feature type="domain" description="LapB rubredoxin metal binding" evidence="4">
    <location>
        <begin position="354"/>
        <end position="381"/>
    </location>
</feature>
<evidence type="ECO:0000259" key="4">
    <source>
        <dbReference type="Pfam" id="PF18073"/>
    </source>
</evidence>
<dbReference type="InterPro" id="IPR041166">
    <property type="entry name" value="Rubredoxin_2"/>
</dbReference>
<gene>
    <name evidence="5" type="primary">lapB_1</name>
    <name evidence="2" type="synonym">lapB</name>
    <name evidence="5" type="ORF">AQUSIP_12360</name>
</gene>
<dbReference type="SMART" id="SM00028">
    <property type="entry name" value="TPR"/>
    <property type="match status" value="6"/>
</dbReference>
<dbReference type="InterPro" id="IPR030865">
    <property type="entry name" value="LapB"/>
</dbReference>
<keyword evidence="2 3" id="KW-0802">TPR repeat</keyword>
<feature type="topological domain" description="Cytoplasmic" evidence="2">
    <location>
        <begin position="21"/>
        <end position="390"/>
    </location>
</feature>
<dbReference type="Proteomes" id="UP000324194">
    <property type="component" value="Chromosome 1"/>
</dbReference>
<feature type="binding site" evidence="2">
    <location>
        <position position="370"/>
    </location>
    <ligand>
        <name>Fe cation</name>
        <dbReference type="ChEBI" id="CHEBI:24875"/>
    </ligand>
</feature>
<feature type="binding site" evidence="2">
    <location>
        <position position="359"/>
    </location>
    <ligand>
        <name>Fe cation</name>
        <dbReference type="ChEBI" id="CHEBI:24875"/>
    </ligand>
</feature>
<dbReference type="Gene3D" id="1.25.40.10">
    <property type="entry name" value="Tetratricopeptide repeat domain"/>
    <property type="match status" value="2"/>
</dbReference>
<protein>
    <recommendedName>
        <fullName evidence="2">Lipopolysaccharide assembly protein B</fullName>
    </recommendedName>
</protein>
<dbReference type="AlphaFoldDB" id="A0A5E4PH68"/>
<sequence length="390" mass="45090">MKLIGFFLVLVCIAIAWFLGYRARPRAESARKINVPRDYLIGLNFLLNEETDKAVDVFIKMLEVDSDTVETHLAVGKLFRRRGEVDRAIRIHQNLIARPQLEKIYREQSLYELGQDYLSAGVLDRAERIFLELANAKPHSAQALKTLIDIYQQEKDWDKAVHAAIKYESVAKVNMQPVIAHYYCELGETALNRKQYDMAFDYFEKALHADKSCVRASLLQAKVLMEQDEHKKALPYLKKIKDQNPRYLSESIELLASCYEKLGEEDKLVYYLKQLLEEHPRVPVVLILAERIRKRKGDKVAANFVADYVRRYPSLRGLYIFVNIYISNAEGRAREDLHILQNLMKNLLATKPDYQCSSCGFSGKTLHWQCPGCKQWSTMMPVHGLQEETA</sequence>
<dbReference type="PANTHER" id="PTHR12558:SF13">
    <property type="entry name" value="CELL DIVISION CYCLE PROTEIN 27 HOMOLOG"/>
    <property type="match status" value="1"/>
</dbReference>
<dbReference type="NCBIfam" id="NF008757">
    <property type="entry name" value="PRK11788.1-5"/>
    <property type="match status" value="1"/>
</dbReference>
<dbReference type="KEGG" id="asip:AQUSIP_12360"/>
<dbReference type="RefSeq" id="WP_148339200.1">
    <property type="nucleotide sequence ID" value="NZ_LR699119.1"/>
</dbReference>
<evidence type="ECO:0000256" key="1">
    <source>
        <dbReference type="ARBA" id="ARBA00022723"/>
    </source>
</evidence>
<dbReference type="InterPro" id="IPR011990">
    <property type="entry name" value="TPR-like_helical_dom_sf"/>
</dbReference>
<evidence type="ECO:0000313" key="6">
    <source>
        <dbReference type="Proteomes" id="UP000324194"/>
    </source>
</evidence>
<dbReference type="OrthoDB" id="507476at2"/>
<dbReference type="InterPro" id="IPR019734">
    <property type="entry name" value="TPR_rpt"/>
</dbReference>
<dbReference type="Pfam" id="PF18073">
    <property type="entry name" value="Zn_ribbon_LapB"/>
    <property type="match status" value="1"/>
</dbReference>
<dbReference type="HAMAP" id="MF_00994">
    <property type="entry name" value="LPS_assembly_LapB"/>
    <property type="match status" value="1"/>
</dbReference>
<dbReference type="Pfam" id="PF13174">
    <property type="entry name" value="TPR_6"/>
    <property type="match status" value="1"/>
</dbReference>
<evidence type="ECO:0000256" key="2">
    <source>
        <dbReference type="HAMAP-Rule" id="MF_00994"/>
    </source>
</evidence>
<name>A0A5E4PH68_9COXI</name>
<organism evidence="5 6">
    <name type="scientific">Aquicella siphonis</name>
    <dbReference type="NCBI Taxonomy" id="254247"/>
    <lineage>
        <taxon>Bacteria</taxon>
        <taxon>Pseudomonadati</taxon>
        <taxon>Pseudomonadota</taxon>
        <taxon>Gammaproteobacteria</taxon>
        <taxon>Legionellales</taxon>
        <taxon>Coxiellaceae</taxon>
        <taxon>Aquicella</taxon>
    </lineage>
</organism>
<feature type="repeat" description="TPR" evidence="3">
    <location>
        <begin position="180"/>
        <end position="213"/>
    </location>
</feature>
<keyword evidence="2" id="KW-0812">Transmembrane</keyword>
<comment type="similarity">
    <text evidence="2">Belongs to the LapB family.</text>
</comment>
<dbReference type="GO" id="GO:0008653">
    <property type="term" value="P:lipopolysaccharide metabolic process"/>
    <property type="evidence" value="ECO:0007669"/>
    <property type="project" value="InterPro"/>
</dbReference>
<dbReference type="SUPFAM" id="SSF81901">
    <property type="entry name" value="HCP-like"/>
    <property type="match status" value="1"/>
</dbReference>
<keyword evidence="2" id="KW-0408">Iron</keyword>
<feature type="binding site" evidence="2">
    <location>
        <position position="373"/>
    </location>
    <ligand>
        <name>Fe cation</name>
        <dbReference type="ChEBI" id="CHEBI:24875"/>
    </ligand>
</feature>
<dbReference type="Pfam" id="PF13432">
    <property type="entry name" value="TPR_16"/>
    <property type="match status" value="2"/>
</dbReference>
<keyword evidence="2" id="KW-0677">Repeat</keyword>
<keyword evidence="2" id="KW-1003">Cell membrane</keyword>
<comment type="function">
    <text evidence="2">Modulates cellular lipopolysaccharide (LPS) levels by regulating LpxC, which is involved in lipid A biosynthesis. May act by modulating the proteolytic activity of FtsH towards LpxC. May also coordinate assembly of proteins involved in LPS synthesis at the plasma membrane.</text>
</comment>
<evidence type="ECO:0000313" key="5">
    <source>
        <dbReference type="EMBL" id="VVC75935.1"/>
    </source>
</evidence>
<keyword evidence="2" id="KW-0997">Cell inner membrane</keyword>
<feature type="binding site" evidence="2">
    <location>
        <position position="356"/>
    </location>
    <ligand>
        <name>Fe cation</name>
        <dbReference type="ChEBI" id="CHEBI:24875"/>
    </ligand>
</feature>
<keyword evidence="6" id="KW-1185">Reference proteome</keyword>
<dbReference type="GO" id="GO:0046890">
    <property type="term" value="P:regulation of lipid biosynthetic process"/>
    <property type="evidence" value="ECO:0007669"/>
    <property type="project" value="UniProtKB-UniRule"/>
</dbReference>
<evidence type="ECO:0000256" key="3">
    <source>
        <dbReference type="PROSITE-ProRule" id="PRU00339"/>
    </source>
</evidence>
<accession>A0A5E4PH68</accession>
<proteinExistence type="inferred from homology"/>
<keyword evidence="2" id="KW-1133">Transmembrane helix</keyword>
<comment type="subcellular location">
    <subcellularLocation>
        <location evidence="2">Cell inner membrane</location>
        <topology evidence="2">Single-pass membrane protein</topology>
        <orientation evidence="2">Cytoplasmic side</orientation>
    </subcellularLocation>
</comment>
<reference evidence="5 6" key="1">
    <citation type="submission" date="2019-08" db="EMBL/GenBank/DDBJ databases">
        <authorList>
            <person name="Guy L."/>
        </authorList>
    </citation>
    <scope>NUCLEOTIDE SEQUENCE [LARGE SCALE GENOMIC DNA]</scope>
    <source>
        <strain evidence="5 6">SGT-108</strain>
    </source>
</reference>
<dbReference type="Pfam" id="PF13176">
    <property type="entry name" value="TPR_7"/>
    <property type="match status" value="1"/>
</dbReference>
<dbReference type="PROSITE" id="PS50005">
    <property type="entry name" value="TPR"/>
    <property type="match status" value="1"/>
</dbReference>
<dbReference type="GO" id="GO:0005506">
    <property type="term" value="F:iron ion binding"/>
    <property type="evidence" value="ECO:0007669"/>
    <property type="project" value="UniProtKB-UniRule"/>
</dbReference>
<dbReference type="PANTHER" id="PTHR12558">
    <property type="entry name" value="CELL DIVISION CYCLE 16,23,27"/>
    <property type="match status" value="1"/>
</dbReference>
<dbReference type="EMBL" id="LR699119">
    <property type="protein sequence ID" value="VVC75935.1"/>
    <property type="molecule type" value="Genomic_DNA"/>
</dbReference>